<reference evidence="2" key="1">
    <citation type="submission" date="2021-04" db="EMBL/GenBank/DDBJ databases">
        <title>Sequencing of actinobacteria type strains.</title>
        <authorList>
            <person name="Nguyen G.-S."/>
            <person name="Wentzel A."/>
        </authorList>
    </citation>
    <scope>NUCLEOTIDE SEQUENCE</scope>
    <source>
        <strain evidence="2">DSM 42095</strain>
    </source>
</reference>
<dbReference type="AlphaFoldDB" id="A0A8T4IRT3"/>
<organism evidence="2 3">
    <name type="scientific">Streptomyces daliensis</name>
    <dbReference type="NCBI Taxonomy" id="299421"/>
    <lineage>
        <taxon>Bacteria</taxon>
        <taxon>Bacillati</taxon>
        <taxon>Actinomycetota</taxon>
        <taxon>Actinomycetes</taxon>
        <taxon>Kitasatosporales</taxon>
        <taxon>Streptomycetaceae</taxon>
        <taxon>Streptomyces</taxon>
    </lineage>
</organism>
<evidence type="ECO:0000313" key="3">
    <source>
        <dbReference type="Proteomes" id="UP000675554"/>
    </source>
</evidence>
<feature type="compositionally biased region" description="Basic and acidic residues" evidence="1">
    <location>
        <begin position="38"/>
        <end position="48"/>
    </location>
</feature>
<evidence type="ECO:0000256" key="1">
    <source>
        <dbReference type="SAM" id="MobiDB-lite"/>
    </source>
</evidence>
<comment type="caution">
    <text evidence="2">The sequence shown here is derived from an EMBL/GenBank/DDBJ whole genome shotgun (WGS) entry which is preliminary data.</text>
</comment>
<dbReference type="EMBL" id="JAGSMN010000305">
    <property type="protein sequence ID" value="MBR7674160.1"/>
    <property type="molecule type" value="Genomic_DNA"/>
</dbReference>
<accession>A0A8T4IRT3</accession>
<name>A0A8T4IRT3_9ACTN</name>
<protein>
    <submittedName>
        <fullName evidence="2">Uncharacterized protein</fullName>
    </submittedName>
</protein>
<keyword evidence="3" id="KW-1185">Reference proteome</keyword>
<sequence length="48" mass="5195">MGTHEKKTTTDDNPTTKDRHQSSEPANEEATVGTVGTQDRHQSSEPAS</sequence>
<gene>
    <name evidence="2" type="ORF">KDA82_14265</name>
</gene>
<dbReference type="Proteomes" id="UP000675554">
    <property type="component" value="Unassembled WGS sequence"/>
</dbReference>
<evidence type="ECO:0000313" key="2">
    <source>
        <dbReference type="EMBL" id="MBR7674160.1"/>
    </source>
</evidence>
<proteinExistence type="predicted"/>
<feature type="compositionally biased region" description="Basic and acidic residues" evidence="1">
    <location>
        <begin position="1"/>
        <end position="22"/>
    </location>
</feature>
<feature type="region of interest" description="Disordered" evidence="1">
    <location>
        <begin position="1"/>
        <end position="48"/>
    </location>
</feature>